<evidence type="ECO:0000313" key="1">
    <source>
        <dbReference type="EMBL" id="OGK66999.1"/>
    </source>
</evidence>
<accession>A0A1F7KGL6</accession>
<organism evidence="1 2">
    <name type="scientific">Candidatus Roizmanbacteria bacterium RIFOXYA1_FULL_41_12</name>
    <dbReference type="NCBI Taxonomy" id="1802082"/>
    <lineage>
        <taxon>Bacteria</taxon>
        <taxon>Candidatus Roizmaniibacteriota</taxon>
    </lineage>
</organism>
<proteinExistence type="predicted"/>
<sequence length="103" mass="11861">MAPETPKVHCAYLEGTTGYQCVLSLCRIKGIPTKAQWAHGDLDTPRGRIDDRSFYFCVPALMYMAAHMNGKNPSYDDLIKEQEDCSYYDTERKIEIPKKWHVT</sequence>
<dbReference type="AlphaFoldDB" id="A0A1F7KGL6"/>
<dbReference type="Proteomes" id="UP000178450">
    <property type="component" value="Unassembled WGS sequence"/>
</dbReference>
<protein>
    <submittedName>
        <fullName evidence="1">Uncharacterized protein</fullName>
    </submittedName>
</protein>
<dbReference type="EMBL" id="MGBG01000002">
    <property type="protein sequence ID" value="OGK66999.1"/>
    <property type="molecule type" value="Genomic_DNA"/>
</dbReference>
<reference evidence="1 2" key="1">
    <citation type="journal article" date="2016" name="Nat. Commun.">
        <title>Thousands of microbial genomes shed light on interconnected biogeochemical processes in an aquifer system.</title>
        <authorList>
            <person name="Anantharaman K."/>
            <person name="Brown C.T."/>
            <person name="Hug L.A."/>
            <person name="Sharon I."/>
            <person name="Castelle C.J."/>
            <person name="Probst A.J."/>
            <person name="Thomas B.C."/>
            <person name="Singh A."/>
            <person name="Wilkins M.J."/>
            <person name="Karaoz U."/>
            <person name="Brodie E.L."/>
            <person name="Williams K.H."/>
            <person name="Hubbard S.S."/>
            <person name="Banfield J.F."/>
        </authorList>
    </citation>
    <scope>NUCLEOTIDE SEQUENCE [LARGE SCALE GENOMIC DNA]</scope>
</reference>
<comment type="caution">
    <text evidence="1">The sequence shown here is derived from an EMBL/GenBank/DDBJ whole genome shotgun (WGS) entry which is preliminary data.</text>
</comment>
<evidence type="ECO:0000313" key="2">
    <source>
        <dbReference type="Proteomes" id="UP000178450"/>
    </source>
</evidence>
<gene>
    <name evidence="1" type="ORF">A2209_03000</name>
</gene>
<name>A0A1F7KGL6_9BACT</name>